<dbReference type="SUPFAM" id="SSF46689">
    <property type="entry name" value="Homeodomain-like"/>
    <property type="match status" value="1"/>
</dbReference>
<dbReference type="Gene3D" id="1.10.10.60">
    <property type="entry name" value="Homeodomain-like"/>
    <property type="match status" value="1"/>
</dbReference>
<evidence type="ECO:0000256" key="2">
    <source>
        <dbReference type="ARBA" id="ARBA00023125"/>
    </source>
</evidence>
<dbReference type="PANTHER" id="PTHR30055:SF238">
    <property type="entry name" value="MYCOFACTOCIN BIOSYNTHESIS TRANSCRIPTIONAL REGULATOR MFTR-RELATED"/>
    <property type="match status" value="1"/>
</dbReference>
<dbReference type="InterPro" id="IPR001647">
    <property type="entry name" value="HTH_TetR"/>
</dbReference>
<dbReference type="Proteomes" id="UP000216207">
    <property type="component" value="Unassembled WGS sequence"/>
</dbReference>
<dbReference type="PRINTS" id="PR00455">
    <property type="entry name" value="HTHTETR"/>
</dbReference>
<dbReference type="InterPro" id="IPR009057">
    <property type="entry name" value="Homeodomain-like_sf"/>
</dbReference>
<dbReference type="GO" id="GO:0003700">
    <property type="term" value="F:DNA-binding transcription factor activity"/>
    <property type="evidence" value="ECO:0007669"/>
    <property type="project" value="TreeGrafter"/>
</dbReference>
<name>A0A268NWF7_SHOCL</name>
<evidence type="ECO:0000313" key="4">
    <source>
        <dbReference type="EMBL" id="PAE87410.1"/>
    </source>
</evidence>
<dbReference type="RefSeq" id="WP_011246096.1">
    <property type="nucleotide sequence ID" value="NZ_BOQQ01000008.1"/>
</dbReference>
<proteinExistence type="predicted"/>
<comment type="caution">
    <text evidence="4">The sequence shown here is derived from an EMBL/GenBank/DDBJ whole genome shotgun (WGS) entry which is preliminary data.</text>
</comment>
<reference evidence="4 5" key="1">
    <citation type="submission" date="2017-07" db="EMBL/GenBank/DDBJ databases">
        <title>Isolation and whole genome analysis of endospore-forming bacteria from heroin.</title>
        <authorList>
            <person name="Kalinowski J."/>
            <person name="Ahrens B."/>
            <person name="Al-Dilaimi A."/>
            <person name="Winkler A."/>
            <person name="Wibberg D."/>
            <person name="Schleenbecker U."/>
            <person name="Ruckert C."/>
            <person name="Wolfel R."/>
            <person name="Grass G."/>
        </authorList>
    </citation>
    <scope>NUCLEOTIDE SEQUENCE [LARGE SCALE GENOMIC DNA]</scope>
    <source>
        <strain evidence="4 5">7539</strain>
    </source>
</reference>
<evidence type="ECO:0000313" key="5">
    <source>
        <dbReference type="Proteomes" id="UP000216207"/>
    </source>
</evidence>
<dbReference type="Pfam" id="PF00440">
    <property type="entry name" value="TetR_N"/>
    <property type="match status" value="1"/>
</dbReference>
<dbReference type="GO" id="GO:0000976">
    <property type="term" value="F:transcription cis-regulatory region binding"/>
    <property type="evidence" value="ECO:0007669"/>
    <property type="project" value="TreeGrafter"/>
</dbReference>
<organism evidence="4 5">
    <name type="scientific">Shouchella clausii</name>
    <name type="common">Alkalihalobacillus clausii</name>
    <dbReference type="NCBI Taxonomy" id="79880"/>
    <lineage>
        <taxon>Bacteria</taxon>
        <taxon>Bacillati</taxon>
        <taxon>Bacillota</taxon>
        <taxon>Bacilli</taxon>
        <taxon>Bacillales</taxon>
        <taxon>Bacillaceae</taxon>
        <taxon>Shouchella</taxon>
    </lineage>
</organism>
<dbReference type="AlphaFoldDB" id="A0A268NWF7"/>
<dbReference type="PANTHER" id="PTHR30055">
    <property type="entry name" value="HTH-TYPE TRANSCRIPTIONAL REGULATOR RUTR"/>
    <property type="match status" value="1"/>
</dbReference>
<keyword evidence="3" id="KW-0804">Transcription</keyword>
<dbReference type="OMA" id="WPIFWRG"/>
<keyword evidence="2" id="KW-0238">DNA-binding</keyword>
<gene>
    <name evidence="4" type="ORF">CHH72_18305</name>
</gene>
<evidence type="ECO:0000256" key="3">
    <source>
        <dbReference type="ARBA" id="ARBA00023163"/>
    </source>
</evidence>
<dbReference type="EMBL" id="NPCC01000034">
    <property type="protein sequence ID" value="PAE87410.1"/>
    <property type="molecule type" value="Genomic_DNA"/>
</dbReference>
<evidence type="ECO:0000256" key="1">
    <source>
        <dbReference type="ARBA" id="ARBA00023015"/>
    </source>
</evidence>
<keyword evidence="1" id="KW-0805">Transcription regulation</keyword>
<dbReference type="PROSITE" id="PS50977">
    <property type="entry name" value="HTH_TETR_2"/>
    <property type="match status" value="1"/>
</dbReference>
<sequence>MTAKDIKAAAFKFFSRHGYEGASLSQIAHEAGIKKQSIYTHFDGKDDLFMQVVHDVAELELGMKKQLLEDFEDEAFEQQLYRYVSEHKRLVEEDERFFFWLRISFFPPVHLYDEVEEIFMRNEEQIERLIYQLFAKAIKAKRIGSQNPETPTLAFMALLDALAIELVYGADKERIKKKTAAGWAVFWRGIMAGEDT</sequence>
<accession>A0A268NWF7</accession>
<dbReference type="InterPro" id="IPR050109">
    <property type="entry name" value="HTH-type_TetR-like_transc_reg"/>
</dbReference>
<dbReference type="InterPro" id="IPR036271">
    <property type="entry name" value="Tet_transcr_reg_TetR-rel_C_sf"/>
</dbReference>
<protein>
    <submittedName>
        <fullName evidence="4">TetR/AcrR family transcriptional regulator</fullName>
    </submittedName>
</protein>
<dbReference type="Gene3D" id="1.10.357.10">
    <property type="entry name" value="Tetracycline Repressor, domain 2"/>
    <property type="match status" value="1"/>
</dbReference>
<dbReference type="SUPFAM" id="SSF48498">
    <property type="entry name" value="Tetracyclin repressor-like, C-terminal domain"/>
    <property type="match status" value="1"/>
</dbReference>